<protein>
    <submittedName>
        <fullName evidence="1">Uncharacterized protein</fullName>
    </submittedName>
</protein>
<keyword evidence="2" id="KW-1185">Reference proteome</keyword>
<dbReference type="EMBL" id="PVMZ01000004">
    <property type="protein sequence ID" value="PRX22751.1"/>
    <property type="molecule type" value="Genomic_DNA"/>
</dbReference>
<dbReference type="InterPro" id="IPR011047">
    <property type="entry name" value="Quinoprotein_ADH-like_sf"/>
</dbReference>
<name>A0A2T0KH47_9ACTN</name>
<organism evidence="1 2">
    <name type="scientific">Actinoplanes italicus</name>
    <dbReference type="NCBI Taxonomy" id="113567"/>
    <lineage>
        <taxon>Bacteria</taxon>
        <taxon>Bacillati</taxon>
        <taxon>Actinomycetota</taxon>
        <taxon>Actinomycetes</taxon>
        <taxon>Micromonosporales</taxon>
        <taxon>Micromonosporaceae</taxon>
        <taxon>Actinoplanes</taxon>
    </lineage>
</organism>
<dbReference type="RefSeq" id="WP_106317660.1">
    <property type="nucleotide sequence ID" value="NZ_BOMO01000020.1"/>
</dbReference>
<dbReference type="Proteomes" id="UP000239415">
    <property type="component" value="Unassembled WGS sequence"/>
</dbReference>
<proteinExistence type="predicted"/>
<sequence>MTVPPARIDRVLGDGPFREIGLPRVTATSPDRTLIAVGGAHVAAQWHGRAVGSRSRPRPGRHPVAVHRTADLACLHHTTTGWPVNALAFHPTRPLLAIGAGAYDGGYLHEGELLLLDLSTGDTVSLLQYPREVRQITWRDPDTLDLVLAIPCDDDQHEGGSTSLACSLRRDDWDRPATGMLRVPYAEAPHADPPGPDPAAAADAVRRLSPGWAPRRAVWAVEGLADGRILAAHEGVALECWAPASADPDWQVTAGGTGYQVHVAPGGRTARVLTQASRAGRRTLAPSLVQDVDLDDGRVLSTRQAATPAIMVGRADGRWALRGTGFDADAWAGEVTLIQPDEVTVRELGRYDLFNHYFDIRYAPDLLFLKGRGDKPWARKRVVAVDTPAGQIRELFPLEWDPARGGHLSGGCGAYLDDRDGPAIVHTGEVHNGRGPLPGNAFVVRRAYPSGQARWVFTADSQATALDADAEHVYVTFNSGELVILRTADGTAVSRQHLRVGGHPVVPLSLARAGAGRLAIGTLDGRVLDCRVWREPIRCRT</sequence>
<evidence type="ECO:0000313" key="1">
    <source>
        <dbReference type="EMBL" id="PRX22751.1"/>
    </source>
</evidence>
<gene>
    <name evidence="1" type="ORF">CLV67_104279</name>
</gene>
<evidence type="ECO:0000313" key="2">
    <source>
        <dbReference type="Proteomes" id="UP000239415"/>
    </source>
</evidence>
<comment type="caution">
    <text evidence="1">The sequence shown here is derived from an EMBL/GenBank/DDBJ whole genome shotgun (WGS) entry which is preliminary data.</text>
</comment>
<accession>A0A2T0KH47</accession>
<reference evidence="1 2" key="1">
    <citation type="submission" date="2018-03" db="EMBL/GenBank/DDBJ databases">
        <title>Genomic Encyclopedia of Archaeal and Bacterial Type Strains, Phase II (KMG-II): from individual species to whole genera.</title>
        <authorList>
            <person name="Goeker M."/>
        </authorList>
    </citation>
    <scope>NUCLEOTIDE SEQUENCE [LARGE SCALE GENOMIC DNA]</scope>
    <source>
        <strain evidence="1 2">DSM 43146</strain>
    </source>
</reference>
<dbReference type="AlphaFoldDB" id="A0A2T0KH47"/>
<dbReference type="SUPFAM" id="SSF50998">
    <property type="entry name" value="Quinoprotein alcohol dehydrogenase-like"/>
    <property type="match status" value="1"/>
</dbReference>
<dbReference type="OrthoDB" id="3635325at2"/>